<dbReference type="AlphaFoldDB" id="A0A9E7A910"/>
<keyword evidence="1" id="KW-0732">Signal</keyword>
<evidence type="ECO:0000313" key="3">
    <source>
        <dbReference type="Proteomes" id="UP000831684"/>
    </source>
</evidence>
<sequence length="354" mass="39003">MPRRNASLDGLRLLCALVSPFSSRAALRTAAAADAPWTAVLAQADRHRLIPALSVALARHGLGDRVDAELADILAAVADWNTERNEGLRRQMRAVSAALNAAGIAPVWLKGALTLLPPAGPAAGRQMSDLDLWLPEAAAQRTAGAVLRGLGYDAEGHEWKEGAHYPPYFHPDEMARIELHRTVLDPDQSALLPPEEAAQAVEWLDWDGLRIGRLDPLGRLLNAFAQCTRPQDHLLRVSTVPLMKALEFVVRIHDDFGGTLPPAFVERAVAAGWERPAQRLLTVTERYFGLPSPLPADPAQLEMLERFTRHPRWHYTRRALRTAVGAEGWGLWREPWRIPGIVAGYLARMAPLGR</sequence>
<dbReference type="EMBL" id="CP083239">
    <property type="protein sequence ID" value="UOK71943.1"/>
    <property type="molecule type" value="Genomic_DNA"/>
</dbReference>
<name>A0A9E7A910_9HYPH</name>
<proteinExistence type="predicted"/>
<protein>
    <submittedName>
        <fullName evidence="2">Nucleotidyltransferase family protein</fullName>
    </submittedName>
</protein>
<evidence type="ECO:0000313" key="2">
    <source>
        <dbReference type="EMBL" id="UOK71943.1"/>
    </source>
</evidence>
<reference evidence="2" key="1">
    <citation type="submission" date="2021-09" db="EMBL/GenBank/DDBJ databases">
        <title>Network and meta-omics reveal the key degrader and cooperation patterns in an efficient 1,4-dioxane-degrading microbial community.</title>
        <authorList>
            <person name="Dai C."/>
        </authorList>
    </citation>
    <scope>NUCLEOTIDE SEQUENCE</scope>
    <source>
        <strain evidence="2">ZM13</strain>
    </source>
</reference>
<accession>A0A9E7A910</accession>
<gene>
    <name evidence="2" type="ORF">K9D25_04290</name>
</gene>
<feature type="signal peptide" evidence="1">
    <location>
        <begin position="1"/>
        <end position="25"/>
    </location>
</feature>
<dbReference type="Proteomes" id="UP000831684">
    <property type="component" value="Chromosome"/>
</dbReference>
<organism evidence="2 3">
    <name type="scientific">Ancylobacter polymorphus</name>
    <dbReference type="NCBI Taxonomy" id="223390"/>
    <lineage>
        <taxon>Bacteria</taxon>
        <taxon>Pseudomonadati</taxon>
        <taxon>Pseudomonadota</taxon>
        <taxon>Alphaproteobacteria</taxon>
        <taxon>Hyphomicrobiales</taxon>
        <taxon>Xanthobacteraceae</taxon>
        <taxon>Ancylobacter</taxon>
    </lineage>
</organism>
<dbReference type="Pfam" id="PF14907">
    <property type="entry name" value="NTP_transf_5"/>
    <property type="match status" value="1"/>
</dbReference>
<dbReference type="RefSeq" id="WP_244379577.1">
    <property type="nucleotide sequence ID" value="NZ_CP083239.1"/>
</dbReference>
<dbReference type="KEGG" id="apol:K9D25_04290"/>
<evidence type="ECO:0000256" key="1">
    <source>
        <dbReference type="SAM" id="SignalP"/>
    </source>
</evidence>
<feature type="chain" id="PRO_5038900192" evidence="1">
    <location>
        <begin position="26"/>
        <end position="354"/>
    </location>
</feature>
<dbReference type="InterPro" id="IPR039498">
    <property type="entry name" value="NTP_transf_5"/>
</dbReference>